<name>A0A7H1B888_9ACTN</name>
<protein>
    <submittedName>
        <fullName evidence="3">Type II toxin-antitoxin system RelE/ParE family toxin</fullName>
    </submittedName>
</protein>
<dbReference type="Gene3D" id="3.30.2310.20">
    <property type="entry name" value="RelE-like"/>
    <property type="match status" value="1"/>
</dbReference>
<dbReference type="RefSeq" id="WP_188337647.1">
    <property type="nucleotide sequence ID" value="NZ_CP061281.1"/>
</dbReference>
<dbReference type="PANTHER" id="PTHR35601:SF1">
    <property type="entry name" value="TOXIN RELE"/>
    <property type="match status" value="1"/>
</dbReference>
<comment type="similarity">
    <text evidence="1">Belongs to the RelE toxin family.</text>
</comment>
<evidence type="ECO:0000256" key="2">
    <source>
        <dbReference type="ARBA" id="ARBA00022649"/>
    </source>
</evidence>
<sequence>MKYAFRFTTHAQRRLRTIDRQQAMRILTALTALGDDPYREDADTKKLTGHDGLFRLRVGSFRIVYEIHDNVLTILVVHVGNRGDVYRSLPKS</sequence>
<dbReference type="InterPro" id="IPR007712">
    <property type="entry name" value="RelE/ParE_toxin"/>
</dbReference>
<accession>A0A7H1B888</accession>
<dbReference type="SUPFAM" id="SSF143011">
    <property type="entry name" value="RelE-like"/>
    <property type="match status" value="1"/>
</dbReference>
<keyword evidence="4" id="KW-1185">Reference proteome</keyword>
<dbReference type="Pfam" id="PF05016">
    <property type="entry name" value="ParE_toxin"/>
    <property type="match status" value="1"/>
</dbReference>
<dbReference type="PANTHER" id="PTHR35601">
    <property type="entry name" value="TOXIN RELE"/>
    <property type="match status" value="1"/>
</dbReference>
<proteinExistence type="inferred from homology"/>
<organism evidence="3 4">
    <name type="scientific">Streptomyces xanthii</name>
    <dbReference type="NCBI Taxonomy" id="2768069"/>
    <lineage>
        <taxon>Bacteria</taxon>
        <taxon>Bacillati</taxon>
        <taxon>Actinomycetota</taxon>
        <taxon>Actinomycetes</taxon>
        <taxon>Kitasatosporales</taxon>
        <taxon>Streptomycetaceae</taxon>
        <taxon>Streptomyces</taxon>
    </lineage>
</organism>
<reference evidence="3 4" key="1">
    <citation type="submission" date="2020-09" db="EMBL/GenBank/DDBJ databases">
        <title>A novel species.</title>
        <authorList>
            <person name="Gao J."/>
        </authorList>
    </citation>
    <scope>NUCLEOTIDE SEQUENCE [LARGE SCALE GENOMIC DNA]</scope>
    <source>
        <strain evidence="3 4">CRXT-Y-14</strain>
    </source>
</reference>
<gene>
    <name evidence="3" type="ORF">IAG42_15885</name>
</gene>
<dbReference type="KEGG" id="sxn:IAG42_15885"/>
<dbReference type="Proteomes" id="UP000516428">
    <property type="component" value="Chromosome"/>
</dbReference>
<dbReference type="InterPro" id="IPR035093">
    <property type="entry name" value="RelE/ParE_toxin_dom_sf"/>
</dbReference>
<dbReference type="EMBL" id="CP061281">
    <property type="protein sequence ID" value="QNS04943.1"/>
    <property type="molecule type" value="Genomic_DNA"/>
</dbReference>
<keyword evidence="2" id="KW-1277">Toxin-antitoxin system</keyword>
<evidence type="ECO:0000256" key="1">
    <source>
        <dbReference type="ARBA" id="ARBA00006226"/>
    </source>
</evidence>
<evidence type="ECO:0000313" key="4">
    <source>
        <dbReference type="Proteomes" id="UP000516428"/>
    </source>
</evidence>
<evidence type="ECO:0000313" key="3">
    <source>
        <dbReference type="EMBL" id="QNS04943.1"/>
    </source>
</evidence>
<dbReference type="AlphaFoldDB" id="A0A7H1B888"/>